<dbReference type="AlphaFoldDB" id="A0A4U3ERI7"/>
<dbReference type="OrthoDB" id="8913045at2"/>
<evidence type="ECO:0000313" key="2">
    <source>
        <dbReference type="EMBL" id="TKJ83098.1"/>
    </source>
</evidence>
<reference evidence="2 3" key="1">
    <citation type="journal article" date="2019" name="Sci. Rep.">
        <title>Differences in resource use lead to coexistence of seed-transmitted microbial populations.</title>
        <authorList>
            <person name="Torres-Cortes G."/>
            <person name="Garcia B.J."/>
            <person name="Compant S."/>
            <person name="Rezki S."/>
            <person name="Jones P."/>
            <person name="Preveaux A."/>
            <person name="Briand M."/>
            <person name="Roulet A."/>
            <person name="Bouchez O."/>
            <person name="Jacobson D."/>
            <person name="Barret M."/>
        </authorList>
    </citation>
    <scope>NUCLEOTIDE SEQUENCE [LARGE SCALE GENOMIC DNA]</scope>
    <source>
        <strain evidence="2 3">CFBP13511</strain>
    </source>
</reference>
<evidence type="ECO:0008006" key="5">
    <source>
        <dbReference type="Google" id="ProtNLM"/>
    </source>
</evidence>
<gene>
    <name evidence="2" type="ORF">EpCFBP13511_23235</name>
    <name evidence="1" type="ORF">IFT93_23195</name>
</gene>
<protein>
    <recommendedName>
        <fullName evidence="5">Antirestriction protein</fullName>
    </recommendedName>
</protein>
<dbReference type="EMBL" id="JACYNN010000040">
    <property type="protein sequence ID" value="MBD8109276.1"/>
    <property type="molecule type" value="Genomic_DNA"/>
</dbReference>
<evidence type="ECO:0000313" key="1">
    <source>
        <dbReference type="EMBL" id="MBD8109276.1"/>
    </source>
</evidence>
<organism evidence="2 3">
    <name type="scientific">Erwinia persicina</name>
    <dbReference type="NCBI Taxonomy" id="55211"/>
    <lineage>
        <taxon>Bacteria</taxon>
        <taxon>Pseudomonadati</taxon>
        <taxon>Pseudomonadota</taxon>
        <taxon>Gammaproteobacteria</taxon>
        <taxon>Enterobacterales</taxon>
        <taxon>Erwiniaceae</taxon>
        <taxon>Erwinia</taxon>
    </lineage>
</organism>
<dbReference type="Proteomes" id="UP000661012">
    <property type="component" value="Unassembled WGS sequence"/>
</dbReference>
<reference evidence="1 4" key="2">
    <citation type="journal article" date="2020" name="FEMS Microbiol. Ecol.">
        <title>Temporal dynamics of bacterial communities during seed development and maturation.</title>
        <authorList>
            <person name="Chesneau G."/>
            <person name="Torres-Cortes G."/>
            <person name="Briand M."/>
            <person name="Darrasse A."/>
            <person name="Preveaux A."/>
            <person name="Marais C."/>
            <person name="Jacques M.A."/>
            <person name="Shade A."/>
            <person name="Barret M."/>
        </authorList>
    </citation>
    <scope>NUCLEOTIDE SEQUENCE [LARGE SCALE GENOMIC DNA]</scope>
    <source>
        <strain evidence="1 4">CFBP13732</strain>
    </source>
</reference>
<dbReference type="RefSeq" id="WP_137229976.1">
    <property type="nucleotide sequence ID" value="NZ_JACYNM010000042.1"/>
</dbReference>
<accession>A0A4U3ERI7</accession>
<comment type="caution">
    <text evidence="2">The sequence shown here is derived from an EMBL/GenBank/DDBJ whole genome shotgun (WGS) entry which is preliminary data.</text>
</comment>
<dbReference type="Proteomes" id="UP000306393">
    <property type="component" value="Unassembled WGS sequence"/>
</dbReference>
<proteinExistence type="predicted"/>
<evidence type="ECO:0000313" key="4">
    <source>
        <dbReference type="Proteomes" id="UP000661012"/>
    </source>
</evidence>
<dbReference type="EMBL" id="QGAC01000041">
    <property type="protein sequence ID" value="TKJ83098.1"/>
    <property type="molecule type" value="Genomic_DNA"/>
</dbReference>
<sequence>MQHVPANTDQAAVWPVSLQNQPGSRSISDDDLCAWCRHLCYRPGERSLCRLSVADGIWPSRCDADGYAQSCPQLRLNVPPADITSQ</sequence>
<keyword evidence="4" id="KW-1185">Reference proteome</keyword>
<name>A0A4U3ERI7_9GAMM</name>
<evidence type="ECO:0000313" key="3">
    <source>
        <dbReference type="Proteomes" id="UP000306393"/>
    </source>
</evidence>